<dbReference type="Proteomes" id="UP001242480">
    <property type="component" value="Unassembled WGS sequence"/>
</dbReference>
<feature type="chain" id="PRO_5046119205" evidence="1">
    <location>
        <begin position="20"/>
        <end position="305"/>
    </location>
</feature>
<dbReference type="Pfam" id="PF00561">
    <property type="entry name" value="Abhydrolase_1"/>
    <property type="match status" value="1"/>
</dbReference>
<keyword evidence="1" id="KW-0732">Signal</keyword>
<reference evidence="3 4" key="1">
    <citation type="submission" date="2023-07" db="EMBL/GenBank/DDBJ databases">
        <title>Genomic Encyclopedia of Type Strains, Phase IV (KMG-IV): sequencing the most valuable type-strain genomes for metagenomic binning, comparative biology and taxonomic classification.</title>
        <authorList>
            <person name="Goeker M."/>
        </authorList>
    </citation>
    <scope>NUCLEOTIDE SEQUENCE [LARGE SCALE GENOMIC DNA]</scope>
    <source>
        <strain evidence="3 4">DSM 19619</strain>
    </source>
</reference>
<dbReference type="PRINTS" id="PR00111">
    <property type="entry name" value="ABHYDROLASE"/>
</dbReference>
<evidence type="ECO:0000313" key="3">
    <source>
        <dbReference type="EMBL" id="MDQ0470537.1"/>
    </source>
</evidence>
<accession>A0ABU0JBK9</accession>
<organism evidence="3 4">
    <name type="scientific">Labrys wisconsinensis</name>
    <dbReference type="NCBI Taxonomy" id="425677"/>
    <lineage>
        <taxon>Bacteria</taxon>
        <taxon>Pseudomonadati</taxon>
        <taxon>Pseudomonadota</taxon>
        <taxon>Alphaproteobacteria</taxon>
        <taxon>Hyphomicrobiales</taxon>
        <taxon>Xanthobacteraceae</taxon>
        <taxon>Labrys</taxon>
    </lineage>
</organism>
<name>A0ABU0JBK9_9HYPH</name>
<gene>
    <name evidence="3" type="ORF">QO011_003556</name>
</gene>
<dbReference type="InterPro" id="IPR000073">
    <property type="entry name" value="AB_hydrolase_1"/>
</dbReference>
<keyword evidence="4" id="KW-1185">Reference proteome</keyword>
<feature type="domain" description="AB hydrolase-1" evidence="2">
    <location>
        <begin position="50"/>
        <end position="291"/>
    </location>
</feature>
<sequence>MIRTVLATLALVLATPAAAEQPGLPAGFESRMIATPGADLFVRVGGAGDPVVLLHGYVESGDMWGPLASELVKHHTVIVPDLRGLGRSSRPADGYDKKTQARDIRSIVEALGFDRAAIVGHDLGGMVAYAYAAEFPQEVTRLVVMEAVPPGIGPWDQIVRIPAVWHFSFRGPEAERLVAGRERIYFDRFWNDFSGDPSRIDDATRDHYARQYAAPGAMRAGFAQFAAFDTDVRDNAVFARTKLTMPVLAVGGERADRAFGAAAAAAMRTLASHVDEVLIPGAGHWLIEENPDLTVARVASFLDGR</sequence>
<evidence type="ECO:0000259" key="2">
    <source>
        <dbReference type="Pfam" id="PF00561"/>
    </source>
</evidence>
<dbReference type="PANTHER" id="PTHR43798:SF24">
    <property type="entry name" value="CIS-3-ALKYL-4-ALKYLOXETAN-2-ONE DECARBOXYLASE"/>
    <property type="match status" value="1"/>
</dbReference>
<protein>
    <submittedName>
        <fullName evidence="3">Pimeloyl-ACP methyl ester carboxylesterase</fullName>
    </submittedName>
</protein>
<dbReference type="RefSeq" id="WP_307274595.1">
    <property type="nucleotide sequence ID" value="NZ_JAUSVX010000006.1"/>
</dbReference>
<dbReference type="PANTHER" id="PTHR43798">
    <property type="entry name" value="MONOACYLGLYCEROL LIPASE"/>
    <property type="match status" value="1"/>
</dbReference>
<dbReference type="Gene3D" id="3.40.50.1820">
    <property type="entry name" value="alpha/beta hydrolase"/>
    <property type="match status" value="1"/>
</dbReference>
<dbReference type="InterPro" id="IPR050266">
    <property type="entry name" value="AB_hydrolase_sf"/>
</dbReference>
<feature type="signal peptide" evidence="1">
    <location>
        <begin position="1"/>
        <end position="19"/>
    </location>
</feature>
<comment type="caution">
    <text evidence="3">The sequence shown here is derived from an EMBL/GenBank/DDBJ whole genome shotgun (WGS) entry which is preliminary data.</text>
</comment>
<evidence type="ECO:0000313" key="4">
    <source>
        <dbReference type="Proteomes" id="UP001242480"/>
    </source>
</evidence>
<proteinExistence type="predicted"/>
<dbReference type="SUPFAM" id="SSF53474">
    <property type="entry name" value="alpha/beta-Hydrolases"/>
    <property type="match status" value="1"/>
</dbReference>
<evidence type="ECO:0000256" key="1">
    <source>
        <dbReference type="SAM" id="SignalP"/>
    </source>
</evidence>
<dbReference type="EMBL" id="JAUSVX010000006">
    <property type="protein sequence ID" value="MDQ0470537.1"/>
    <property type="molecule type" value="Genomic_DNA"/>
</dbReference>
<dbReference type="InterPro" id="IPR029058">
    <property type="entry name" value="AB_hydrolase_fold"/>
</dbReference>